<dbReference type="AlphaFoldDB" id="A0A109LI51"/>
<comment type="caution">
    <text evidence="1">The sequence shown here is derived from an EMBL/GenBank/DDBJ whole genome shotgun (WGS) entry which is preliminary data.</text>
</comment>
<evidence type="ECO:0000313" key="1">
    <source>
        <dbReference type="EMBL" id="KWV87795.1"/>
    </source>
</evidence>
<dbReference type="EMBL" id="LCYA01000066">
    <property type="protein sequence ID" value="KWV87795.1"/>
    <property type="molecule type" value="Genomic_DNA"/>
</dbReference>
<name>A0A109LI51_PSEFL</name>
<sequence length="103" mass="11320">MLVVKAMAPNTPIGARRTIMPMMRKITWLNSLISREIPLAASPTRFSALPNSTENNSTCSTLLSAKAPTTELGINSIRNWLVPRMCWPLSASSFKPAEESCSR</sequence>
<reference evidence="1 2" key="1">
    <citation type="submission" date="2015-05" db="EMBL/GenBank/DDBJ databases">
        <title>A genomic and transcriptomic approach to investigate the blue pigment phenotype in Pseudomonas fluorescens.</title>
        <authorList>
            <person name="Andreani N.A."/>
            <person name="Cardazzo B."/>
        </authorList>
    </citation>
    <scope>NUCLEOTIDE SEQUENCE [LARGE SCALE GENOMIC DNA]</scope>
    <source>
        <strain evidence="1 2">Ps_22</strain>
    </source>
</reference>
<organism evidence="1 2">
    <name type="scientific">Pseudomonas fluorescens</name>
    <dbReference type="NCBI Taxonomy" id="294"/>
    <lineage>
        <taxon>Bacteria</taxon>
        <taxon>Pseudomonadati</taxon>
        <taxon>Pseudomonadota</taxon>
        <taxon>Gammaproteobacteria</taxon>
        <taxon>Pseudomonadales</taxon>
        <taxon>Pseudomonadaceae</taxon>
        <taxon>Pseudomonas</taxon>
    </lineage>
</organism>
<proteinExistence type="predicted"/>
<evidence type="ECO:0000313" key="2">
    <source>
        <dbReference type="Proteomes" id="UP000061348"/>
    </source>
</evidence>
<gene>
    <name evidence="1" type="ORF">PFLmoz3_02489</name>
</gene>
<protein>
    <submittedName>
        <fullName evidence="1">Uncharacterized protein</fullName>
    </submittedName>
</protein>
<accession>A0A109LI51</accession>
<dbReference type="Proteomes" id="UP000061348">
    <property type="component" value="Unassembled WGS sequence"/>
</dbReference>